<reference evidence="2" key="3">
    <citation type="submission" date="2020-12" db="UniProtKB">
        <authorList>
            <consortium name="EnsemblPlants"/>
        </authorList>
    </citation>
    <scope>IDENTIFICATION</scope>
</reference>
<dbReference type="EnsemblPlants" id="Pp3c10_18629V3.1">
    <property type="protein sequence ID" value="PAC:32901224.CDS.1"/>
    <property type="gene ID" value="Pp3c10_18629"/>
</dbReference>
<dbReference type="AlphaFoldDB" id="A0A2K1JZK2"/>
<dbReference type="Gramene" id="Pp3c10_18629V3.1">
    <property type="protein sequence ID" value="PAC:32901224.CDS.1"/>
    <property type="gene ID" value="Pp3c10_18629"/>
</dbReference>
<name>A0A2K1JZK2_PHYPA</name>
<reference evidence="1 3" key="2">
    <citation type="journal article" date="2018" name="Plant J.">
        <title>The Physcomitrella patens chromosome-scale assembly reveals moss genome structure and evolution.</title>
        <authorList>
            <person name="Lang D."/>
            <person name="Ullrich K.K."/>
            <person name="Murat F."/>
            <person name="Fuchs J."/>
            <person name="Jenkins J."/>
            <person name="Haas F.B."/>
            <person name="Piednoel M."/>
            <person name="Gundlach H."/>
            <person name="Van Bel M."/>
            <person name="Meyberg R."/>
            <person name="Vives C."/>
            <person name="Morata J."/>
            <person name="Symeonidi A."/>
            <person name="Hiss M."/>
            <person name="Muchero W."/>
            <person name="Kamisugi Y."/>
            <person name="Saleh O."/>
            <person name="Blanc G."/>
            <person name="Decker E.L."/>
            <person name="van Gessel N."/>
            <person name="Grimwood J."/>
            <person name="Hayes R.D."/>
            <person name="Graham S.W."/>
            <person name="Gunter L.E."/>
            <person name="McDaniel S.F."/>
            <person name="Hoernstein S.N.W."/>
            <person name="Larsson A."/>
            <person name="Li F.W."/>
            <person name="Perroud P.F."/>
            <person name="Phillips J."/>
            <person name="Ranjan P."/>
            <person name="Rokshar D.S."/>
            <person name="Rothfels C.J."/>
            <person name="Schneider L."/>
            <person name="Shu S."/>
            <person name="Stevenson D.W."/>
            <person name="Thummler F."/>
            <person name="Tillich M."/>
            <person name="Villarreal Aguilar J.C."/>
            <person name="Widiez T."/>
            <person name="Wong G.K."/>
            <person name="Wymore A."/>
            <person name="Zhang Y."/>
            <person name="Zimmer A.D."/>
            <person name="Quatrano R.S."/>
            <person name="Mayer K.F.X."/>
            <person name="Goodstein D."/>
            <person name="Casacuberta J.M."/>
            <person name="Vandepoele K."/>
            <person name="Reski R."/>
            <person name="Cuming A.C."/>
            <person name="Tuskan G.A."/>
            <person name="Maumus F."/>
            <person name="Salse J."/>
            <person name="Schmutz J."/>
            <person name="Rensing S.A."/>
        </authorList>
    </citation>
    <scope>NUCLEOTIDE SEQUENCE [LARGE SCALE GENOMIC DNA]</scope>
    <source>
        <strain evidence="2 3">cv. Gransden 2004</strain>
    </source>
</reference>
<sequence length="101" mass="11270">METGKGPTSPVWITCRTCVLNKSSATSHTQLGGCRTDTSYHVRGGTQRWNWPSSCSCCCRRRRHCHRGVNLHRDSGSNPNIYRQLKRPALTGLGNPVRSLC</sequence>
<evidence type="ECO:0000313" key="1">
    <source>
        <dbReference type="EMBL" id="PNR46955.1"/>
    </source>
</evidence>
<keyword evidence="3" id="KW-1185">Reference proteome</keyword>
<proteinExistence type="predicted"/>
<evidence type="ECO:0000313" key="2">
    <source>
        <dbReference type="EnsemblPlants" id="PAC:32901224.CDS.1"/>
    </source>
</evidence>
<reference evidence="1 3" key="1">
    <citation type="journal article" date="2008" name="Science">
        <title>The Physcomitrella genome reveals evolutionary insights into the conquest of land by plants.</title>
        <authorList>
            <person name="Rensing S."/>
            <person name="Lang D."/>
            <person name="Zimmer A."/>
            <person name="Terry A."/>
            <person name="Salamov A."/>
            <person name="Shapiro H."/>
            <person name="Nishiyama T."/>
            <person name="Perroud P.-F."/>
            <person name="Lindquist E."/>
            <person name="Kamisugi Y."/>
            <person name="Tanahashi T."/>
            <person name="Sakakibara K."/>
            <person name="Fujita T."/>
            <person name="Oishi K."/>
            <person name="Shin-I T."/>
            <person name="Kuroki Y."/>
            <person name="Toyoda A."/>
            <person name="Suzuki Y."/>
            <person name="Hashimoto A."/>
            <person name="Yamaguchi K."/>
            <person name="Sugano A."/>
            <person name="Kohara Y."/>
            <person name="Fujiyama A."/>
            <person name="Anterola A."/>
            <person name="Aoki S."/>
            <person name="Ashton N."/>
            <person name="Barbazuk W.B."/>
            <person name="Barker E."/>
            <person name="Bennetzen J."/>
            <person name="Bezanilla M."/>
            <person name="Blankenship R."/>
            <person name="Cho S.H."/>
            <person name="Dutcher S."/>
            <person name="Estelle M."/>
            <person name="Fawcett J.A."/>
            <person name="Gundlach H."/>
            <person name="Hanada K."/>
            <person name="Heyl A."/>
            <person name="Hicks K.A."/>
            <person name="Hugh J."/>
            <person name="Lohr M."/>
            <person name="Mayer K."/>
            <person name="Melkozernov A."/>
            <person name="Murata T."/>
            <person name="Nelson D."/>
            <person name="Pils B."/>
            <person name="Prigge M."/>
            <person name="Reiss B."/>
            <person name="Renner T."/>
            <person name="Rombauts S."/>
            <person name="Rushton P."/>
            <person name="Sanderfoot A."/>
            <person name="Schween G."/>
            <person name="Shiu S.-H."/>
            <person name="Stueber K."/>
            <person name="Theodoulou F.L."/>
            <person name="Tu H."/>
            <person name="Van de Peer Y."/>
            <person name="Verrier P.J."/>
            <person name="Waters E."/>
            <person name="Wood A."/>
            <person name="Yang L."/>
            <person name="Cove D."/>
            <person name="Cuming A."/>
            <person name="Hasebe M."/>
            <person name="Lucas S."/>
            <person name="Mishler D.B."/>
            <person name="Reski R."/>
            <person name="Grigoriev I."/>
            <person name="Quatrano R.S."/>
            <person name="Boore J.L."/>
        </authorList>
    </citation>
    <scope>NUCLEOTIDE SEQUENCE [LARGE SCALE GENOMIC DNA]</scope>
    <source>
        <strain evidence="2 3">cv. Gransden 2004</strain>
    </source>
</reference>
<protein>
    <submittedName>
        <fullName evidence="1 2">Uncharacterized protein</fullName>
    </submittedName>
</protein>
<dbReference type="InParanoid" id="A0A2K1JZK2"/>
<organism evidence="1">
    <name type="scientific">Physcomitrium patens</name>
    <name type="common">Spreading-leaved earth moss</name>
    <name type="synonym">Physcomitrella patens</name>
    <dbReference type="NCBI Taxonomy" id="3218"/>
    <lineage>
        <taxon>Eukaryota</taxon>
        <taxon>Viridiplantae</taxon>
        <taxon>Streptophyta</taxon>
        <taxon>Embryophyta</taxon>
        <taxon>Bryophyta</taxon>
        <taxon>Bryophytina</taxon>
        <taxon>Bryopsida</taxon>
        <taxon>Funariidae</taxon>
        <taxon>Funariales</taxon>
        <taxon>Funariaceae</taxon>
        <taxon>Physcomitrium</taxon>
    </lineage>
</organism>
<accession>A0A2K1JZK2</accession>
<dbReference type="Proteomes" id="UP000006727">
    <property type="component" value="Chromosome 10"/>
</dbReference>
<gene>
    <name evidence="1" type="ORF">PHYPA_014075</name>
</gene>
<dbReference type="EMBL" id="ABEU02000010">
    <property type="protein sequence ID" value="PNR46955.1"/>
    <property type="molecule type" value="Genomic_DNA"/>
</dbReference>
<evidence type="ECO:0000313" key="3">
    <source>
        <dbReference type="Proteomes" id="UP000006727"/>
    </source>
</evidence>